<gene>
    <name evidence="1" type="ORF">RXV79_28010</name>
</gene>
<dbReference type="Proteomes" id="UP001303946">
    <property type="component" value="Plasmid unnamed2"/>
</dbReference>
<keyword evidence="2" id="KW-1185">Reference proteome</keyword>
<dbReference type="RefSeq" id="WP_316704590.1">
    <property type="nucleotide sequence ID" value="NZ_CP136338.1"/>
</dbReference>
<evidence type="ECO:0000313" key="1">
    <source>
        <dbReference type="EMBL" id="WOB11329.1"/>
    </source>
</evidence>
<keyword evidence="1" id="KW-0614">Plasmid</keyword>
<proteinExistence type="predicted"/>
<evidence type="ECO:0000313" key="2">
    <source>
        <dbReference type="Proteomes" id="UP001303946"/>
    </source>
</evidence>
<name>A0ABZ0D2B9_9BURK</name>
<sequence>MEQLSFAELLIQAPYADKINAIASDEYAQAASYAYNRLLTYKAAAAKQLERMQEAKAVSARYIVANEPRAADGWLAMKNFVEGYRDAAASLIYETHFYFIAWHNCSEMLETLTKDPAFREARKAYTKNAKMWHHYKAARHSFEHFADRLPGGSEHERKMVEVTPPGGSPLKIFFGFVGDNYEHSDQVWDIGQASLDNLYGAIDAVLSALYPIVDKLVAEKFPRGAKEL</sequence>
<accession>A0ABZ0D2B9</accession>
<geneLocation type="plasmid" evidence="1 2">
    <name>unnamed2</name>
</geneLocation>
<reference evidence="1 2" key="1">
    <citation type="submission" date="2023-10" db="EMBL/GenBank/DDBJ databases">
        <title>Bacteria for the degradation of biodegradable plastic PBAT(Polybutylene adipate terephthalate).</title>
        <authorList>
            <person name="Weon H.-Y."/>
            <person name="Yeon J."/>
        </authorList>
    </citation>
    <scope>NUCLEOTIDE SEQUENCE [LARGE SCALE GENOMIC DNA]</scope>
    <source>
        <strain evidence="1 2">SBD 7-3</strain>
        <plasmid evidence="1 2">unnamed2</plasmid>
    </source>
</reference>
<dbReference type="EMBL" id="CP136338">
    <property type="protein sequence ID" value="WOB11329.1"/>
    <property type="molecule type" value="Genomic_DNA"/>
</dbReference>
<protein>
    <submittedName>
        <fullName evidence="1">Uncharacterized protein</fullName>
    </submittedName>
</protein>
<organism evidence="1 2">
    <name type="scientific">Piscinibacter gummiphilus</name>
    <dbReference type="NCBI Taxonomy" id="946333"/>
    <lineage>
        <taxon>Bacteria</taxon>
        <taxon>Pseudomonadati</taxon>
        <taxon>Pseudomonadota</taxon>
        <taxon>Betaproteobacteria</taxon>
        <taxon>Burkholderiales</taxon>
        <taxon>Sphaerotilaceae</taxon>
        <taxon>Piscinibacter</taxon>
    </lineage>
</organism>